<evidence type="ECO:0000313" key="3">
    <source>
        <dbReference type="Proteomes" id="UP000198372"/>
    </source>
</evidence>
<protein>
    <submittedName>
        <fullName evidence="2">BQ2448_6089 protein</fullName>
    </submittedName>
</protein>
<feature type="compositionally biased region" description="Low complexity" evidence="1">
    <location>
        <begin position="35"/>
        <end position="44"/>
    </location>
</feature>
<dbReference type="EMBL" id="FMSP01000019">
    <property type="protein sequence ID" value="SCV73659.1"/>
    <property type="molecule type" value="Genomic_DNA"/>
</dbReference>
<name>A0A238FLK3_9BASI</name>
<organism evidence="2 3">
    <name type="scientific">Microbotryum intermedium</name>
    <dbReference type="NCBI Taxonomy" id="269621"/>
    <lineage>
        <taxon>Eukaryota</taxon>
        <taxon>Fungi</taxon>
        <taxon>Dikarya</taxon>
        <taxon>Basidiomycota</taxon>
        <taxon>Pucciniomycotina</taxon>
        <taxon>Microbotryomycetes</taxon>
        <taxon>Microbotryales</taxon>
        <taxon>Microbotryaceae</taxon>
        <taxon>Microbotryum</taxon>
    </lineage>
</organism>
<reference evidence="3" key="1">
    <citation type="submission" date="2016-09" db="EMBL/GenBank/DDBJ databases">
        <authorList>
            <person name="Jeantristanb JTB J.-T."/>
            <person name="Ricardo R."/>
        </authorList>
    </citation>
    <scope>NUCLEOTIDE SEQUENCE [LARGE SCALE GENOMIC DNA]</scope>
</reference>
<evidence type="ECO:0000256" key="1">
    <source>
        <dbReference type="SAM" id="MobiDB-lite"/>
    </source>
</evidence>
<feature type="compositionally biased region" description="Basic residues" evidence="1">
    <location>
        <begin position="1"/>
        <end position="10"/>
    </location>
</feature>
<evidence type="ECO:0000313" key="2">
    <source>
        <dbReference type="EMBL" id="SCV73659.1"/>
    </source>
</evidence>
<accession>A0A238FLK3</accession>
<sequence length="446" mass="50098">MHTPSKRSHKGKEVASDRNTVMSSSHPSARRRVAPEPSGSGSSPPQVPPQLPPELVGRIAFFIDTLSHVTRDKETFRDLRNGSLVCQGWRRPFQRELMLEVHLVYQSADHGPPTPELEALAQTYTIQRLRILVPLFDKFERSREPFMKMVGFAARGHVKTLVLHSMDLHFEAFLLPNAFQALQHLELDCMRFYIGGIDGEDVVPAELLPPVDLPSLVTFRLKRVCLTALSRFCHVVRMPALQMLELNESYVCDPEHPNDLESWYLPITRPKPAALVTLRLQLDNVLVLRPMILAVFVRDIQRCHSLRALDLNISTTHPGSNEGRLPGIAAVVIGALKSILEAIPSTAPLSELRIRVRICDPAALELCATTLTEIVRTQDFPHLKNLNLYIYGSQSHPIARNPLWHGRGVDTILLRADLWDEFRQLCAGNAVELEMDGHIANLSNAN</sequence>
<gene>
    <name evidence="2" type="ORF">BQ2448_6089</name>
</gene>
<keyword evidence="3" id="KW-1185">Reference proteome</keyword>
<feature type="compositionally biased region" description="Polar residues" evidence="1">
    <location>
        <begin position="17"/>
        <end position="27"/>
    </location>
</feature>
<dbReference type="AlphaFoldDB" id="A0A238FLK3"/>
<proteinExistence type="predicted"/>
<feature type="region of interest" description="Disordered" evidence="1">
    <location>
        <begin position="1"/>
        <end position="51"/>
    </location>
</feature>
<dbReference type="Proteomes" id="UP000198372">
    <property type="component" value="Unassembled WGS sequence"/>
</dbReference>